<name>A0AAV5MAT5_9ROSI</name>
<dbReference type="Gene3D" id="3.30.70.330">
    <property type="match status" value="1"/>
</dbReference>
<gene>
    <name evidence="8" type="ORF">SLEP1_g53768</name>
</gene>
<proteinExistence type="predicted"/>
<evidence type="ECO:0000313" key="8">
    <source>
        <dbReference type="EMBL" id="GKV46804.1"/>
    </source>
</evidence>
<evidence type="ECO:0000256" key="3">
    <source>
        <dbReference type="ARBA" id="ARBA00022884"/>
    </source>
</evidence>
<keyword evidence="4" id="KW-0539">Nucleus</keyword>
<dbReference type="PANTHER" id="PTHR48039:SF5">
    <property type="entry name" value="RNA-BINDING PROTEIN 28"/>
    <property type="match status" value="1"/>
</dbReference>
<evidence type="ECO:0000256" key="1">
    <source>
        <dbReference type="ARBA" id="ARBA00004123"/>
    </source>
</evidence>
<feature type="compositionally biased region" description="Basic residues" evidence="6">
    <location>
        <begin position="277"/>
        <end position="286"/>
    </location>
</feature>
<feature type="region of interest" description="Disordered" evidence="6">
    <location>
        <begin position="118"/>
        <end position="325"/>
    </location>
</feature>
<keyword evidence="9" id="KW-1185">Reference proteome</keyword>
<dbReference type="GO" id="GO:0003729">
    <property type="term" value="F:mRNA binding"/>
    <property type="evidence" value="ECO:0007669"/>
    <property type="project" value="TreeGrafter"/>
</dbReference>
<dbReference type="Proteomes" id="UP001054252">
    <property type="component" value="Unassembled WGS sequence"/>
</dbReference>
<feature type="domain" description="RRM" evidence="7">
    <location>
        <begin position="14"/>
        <end position="120"/>
    </location>
</feature>
<feature type="compositionally biased region" description="Basic and acidic residues" evidence="6">
    <location>
        <begin position="194"/>
        <end position="212"/>
    </location>
</feature>
<comment type="caution">
    <text evidence="8">The sequence shown here is derived from an EMBL/GenBank/DDBJ whole genome shotgun (WGS) entry which is preliminary data.</text>
</comment>
<dbReference type="SMART" id="SM00360">
    <property type="entry name" value="RRM"/>
    <property type="match status" value="1"/>
</dbReference>
<dbReference type="InterPro" id="IPR012677">
    <property type="entry name" value="Nucleotide-bd_a/b_plait_sf"/>
</dbReference>
<dbReference type="PANTHER" id="PTHR48039">
    <property type="entry name" value="RNA-BINDING MOTIF PROTEIN 14B"/>
    <property type="match status" value="1"/>
</dbReference>
<feature type="compositionally biased region" description="Basic and acidic residues" evidence="6">
    <location>
        <begin position="221"/>
        <end position="240"/>
    </location>
</feature>
<comment type="subcellular location">
    <subcellularLocation>
        <location evidence="1">Nucleus</location>
    </subcellularLocation>
</comment>
<protein>
    <recommendedName>
        <fullName evidence="7">RRM domain-containing protein</fullName>
    </recommendedName>
</protein>
<dbReference type="AlphaFoldDB" id="A0AAV5MAT5"/>
<evidence type="ECO:0000256" key="6">
    <source>
        <dbReference type="SAM" id="MobiDB-lite"/>
    </source>
</evidence>
<dbReference type="PROSITE" id="PS50102">
    <property type="entry name" value="RRM"/>
    <property type="match status" value="1"/>
</dbReference>
<dbReference type="FunFam" id="3.30.70.330:FF:000182">
    <property type="entry name" value="RNA-binding motif protein 28"/>
    <property type="match status" value="1"/>
</dbReference>
<accession>A0AAV5MAT5</accession>
<evidence type="ECO:0000256" key="5">
    <source>
        <dbReference type="PROSITE-ProRule" id="PRU00176"/>
    </source>
</evidence>
<dbReference type="InterPro" id="IPR000504">
    <property type="entry name" value="RRM_dom"/>
</dbReference>
<dbReference type="CDD" id="cd12416">
    <property type="entry name" value="RRM4_RBM28_like"/>
    <property type="match status" value="1"/>
</dbReference>
<dbReference type="InterPro" id="IPR051945">
    <property type="entry name" value="RRM_MRD1_RNA_proc_ribogen"/>
</dbReference>
<feature type="compositionally biased region" description="Polar residues" evidence="6">
    <location>
        <begin position="304"/>
        <end position="317"/>
    </location>
</feature>
<dbReference type="GO" id="GO:0005634">
    <property type="term" value="C:nucleus"/>
    <property type="evidence" value="ECO:0007669"/>
    <property type="project" value="UniProtKB-SubCell"/>
</dbReference>
<evidence type="ECO:0000259" key="7">
    <source>
        <dbReference type="PROSITE" id="PS50102"/>
    </source>
</evidence>
<organism evidence="8 9">
    <name type="scientific">Rubroshorea leprosula</name>
    <dbReference type="NCBI Taxonomy" id="152421"/>
    <lineage>
        <taxon>Eukaryota</taxon>
        <taxon>Viridiplantae</taxon>
        <taxon>Streptophyta</taxon>
        <taxon>Embryophyta</taxon>
        <taxon>Tracheophyta</taxon>
        <taxon>Spermatophyta</taxon>
        <taxon>Magnoliopsida</taxon>
        <taxon>eudicotyledons</taxon>
        <taxon>Gunneridae</taxon>
        <taxon>Pentapetalae</taxon>
        <taxon>rosids</taxon>
        <taxon>malvids</taxon>
        <taxon>Malvales</taxon>
        <taxon>Dipterocarpaceae</taxon>
        <taxon>Rubroshorea</taxon>
    </lineage>
</organism>
<keyword evidence="2" id="KW-0677">Repeat</keyword>
<dbReference type="InterPro" id="IPR035979">
    <property type="entry name" value="RBD_domain_sf"/>
</dbReference>
<sequence length="325" mass="37492">MTKLRSPNFHVSRTRLVIYNLPKTMNEKQLKKLFIEAVTSRATKQKPVIRQIKFMKNIKKGKVINHSRGVAFLEFTEHQHALVALRVLNNNPKTFGPEHRPIVEFAVDNVQTLKLRKAKLQGQHKDAHHDLNNAQPNAEPQGNDAPPNKKKSSKRKSRDENDPMENTESVRINDIENTVVGEERRTAKKQKHNPASEKIKEVSSKERSEGSKRKLKGSNPKAKDHKDGLVQDHGVKEKTIANKPQKSHVAKKMEAVSKPKERMREEQTEGQKGGNSLKKRERPKKKKEIEVVDKLDMLIEQYRNKFSQQKPGENQGSKKLRRWYD</sequence>
<dbReference type="EMBL" id="BPVZ01000216">
    <property type="protein sequence ID" value="GKV46804.1"/>
    <property type="molecule type" value="Genomic_DNA"/>
</dbReference>
<reference evidence="8 9" key="1">
    <citation type="journal article" date="2021" name="Commun. Biol.">
        <title>The genome of Shorea leprosula (Dipterocarpaceae) highlights the ecological relevance of drought in aseasonal tropical rainforests.</title>
        <authorList>
            <person name="Ng K.K.S."/>
            <person name="Kobayashi M.J."/>
            <person name="Fawcett J.A."/>
            <person name="Hatakeyama M."/>
            <person name="Paape T."/>
            <person name="Ng C.H."/>
            <person name="Ang C.C."/>
            <person name="Tnah L.H."/>
            <person name="Lee C.T."/>
            <person name="Nishiyama T."/>
            <person name="Sese J."/>
            <person name="O'Brien M.J."/>
            <person name="Copetti D."/>
            <person name="Mohd Noor M.I."/>
            <person name="Ong R.C."/>
            <person name="Putra M."/>
            <person name="Sireger I.Z."/>
            <person name="Indrioko S."/>
            <person name="Kosugi Y."/>
            <person name="Izuno A."/>
            <person name="Isagi Y."/>
            <person name="Lee S.L."/>
            <person name="Shimizu K.K."/>
        </authorList>
    </citation>
    <scope>NUCLEOTIDE SEQUENCE [LARGE SCALE GENOMIC DNA]</scope>
    <source>
        <strain evidence="8">214</strain>
    </source>
</reference>
<keyword evidence="3 5" id="KW-0694">RNA-binding</keyword>
<evidence type="ECO:0000256" key="4">
    <source>
        <dbReference type="ARBA" id="ARBA00023242"/>
    </source>
</evidence>
<evidence type="ECO:0000313" key="9">
    <source>
        <dbReference type="Proteomes" id="UP001054252"/>
    </source>
</evidence>
<evidence type="ECO:0000256" key="2">
    <source>
        <dbReference type="ARBA" id="ARBA00022737"/>
    </source>
</evidence>
<dbReference type="SUPFAM" id="SSF54928">
    <property type="entry name" value="RNA-binding domain, RBD"/>
    <property type="match status" value="1"/>
</dbReference>
<feature type="compositionally biased region" description="Basic and acidic residues" evidence="6">
    <location>
        <begin position="251"/>
        <end position="269"/>
    </location>
</feature>
<feature type="compositionally biased region" description="Basic and acidic residues" evidence="6">
    <location>
        <begin position="287"/>
        <end position="297"/>
    </location>
</feature>